<accession>A0ABY4WEH6</accession>
<sequence>MRDLIEQLATNYATGLHTQLDSGNGQRSIQNPVLFLFIGDDSLEALQAVYSSNERQWQNHGGVLYLHAGSADALPGPQVYGCPLPSLQASRKTLRSDLYDAFYEDEPLRIEINKVMKLASIQMAEAGRHCTSVQHVHVAVVTRADDPANVLVPELTLLLKSYLSEVFKHVSMDLYTLIQDKSSGEEFGFSAALGVSFLEELTVYQRSDYRFRKPLQVTEDQVTLEVAHTGSPLFSLIYLLSDKNERGLFAENGQQDNYELISHLVLLNNKPAETELGEGNESYNKHQFIRSITVDSGHIAFATAGYSRVKQPREAIALTVLSHVYDDLLRRLKGAELPDLTELLEPLELSNRHIHRKVQSILPDGGKLEEMTGLMATGVSYAELKNMSLKEAEQVLFQGSSQHFFEKNFTEPARKNLEALQSKGMLPRLIREAIIENPRLGLYTACRLTAGASGAEKDCSIRAELLARIRETTRLLEETRAEWEELYRERVEQQDFKKGGFFTREKDRVRNFIRHFFPLMYGKRYELLGLEMELQLLRDYEQQIEEMHRQLQEEWERLESLQKQLQELSRKRVQEASDYLGKNIDQYYGAVVKEVISSLEARRGPSFYWEERHLGQLSNLLKDGMAALIERLTRLCHQEVMSSPPFAMAFEDELLARANVTVAYENREVLTKEELFEDLYRALEERAAVHMEVFHFTQKHRYEEKYFFADNHSEFIQYVIGLDQTARTCKQGYVHEEGKGGIEKLNLMGGFTKEDLMYYRNNKKYYDSYVANGFVFHRREEGVSI</sequence>
<proteinExistence type="predicted"/>
<evidence type="ECO:0008006" key="4">
    <source>
        <dbReference type="Google" id="ProtNLM"/>
    </source>
</evidence>
<feature type="coiled-coil region" evidence="1">
    <location>
        <begin position="462"/>
        <end position="489"/>
    </location>
</feature>
<dbReference type="RefSeq" id="WP_251872653.1">
    <property type="nucleotide sequence ID" value="NZ_CP098755.1"/>
</dbReference>
<dbReference type="Proteomes" id="UP001056500">
    <property type="component" value="Chromosome"/>
</dbReference>
<name>A0ABY4WEH6_9BACL</name>
<keyword evidence="3" id="KW-1185">Reference proteome</keyword>
<evidence type="ECO:0000313" key="3">
    <source>
        <dbReference type="Proteomes" id="UP001056500"/>
    </source>
</evidence>
<keyword evidence="1" id="KW-0175">Coiled coil</keyword>
<evidence type="ECO:0000256" key="1">
    <source>
        <dbReference type="SAM" id="Coils"/>
    </source>
</evidence>
<feature type="coiled-coil region" evidence="1">
    <location>
        <begin position="530"/>
        <end position="578"/>
    </location>
</feature>
<protein>
    <recommendedName>
        <fullName evidence="4">Transcription initiation factor TFIID</fullName>
    </recommendedName>
</protein>
<reference evidence="2" key="1">
    <citation type="submission" date="2022-06" db="EMBL/GenBank/DDBJ databases">
        <title>Genome sequencing of Brevibacillus sp. BB3-R1.</title>
        <authorList>
            <person name="Heo J."/>
            <person name="Lee D."/>
            <person name="Won M."/>
            <person name="Han B.-H."/>
            <person name="Hong S.-B."/>
            <person name="Kwon S.-W."/>
        </authorList>
    </citation>
    <scope>NUCLEOTIDE SEQUENCE</scope>
    <source>
        <strain evidence="2">BB3-R1</strain>
    </source>
</reference>
<organism evidence="2 3">
    <name type="scientific">Brevibacillus ruminantium</name>
    <dbReference type="NCBI Taxonomy" id="2950604"/>
    <lineage>
        <taxon>Bacteria</taxon>
        <taxon>Bacillati</taxon>
        <taxon>Bacillota</taxon>
        <taxon>Bacilli</taxon>
        <taxon>Bacillales</taxon>
        <taxon>Paenibacillaceae</taxon>
        <taxon>Brevibacillus</taxon>
    </lineage>
</organism>
<dbReference type="EMBL" id="CP098755">
    <property type="protein sequence ID" value="USG65571.1"/>
    <property type="molecule type" value="Genomic_DNA"/>
</dbReference>
<gene>
    <name evidence="2" type="ORF">NDK47_26305</name>
</gene>
<evidence type="ECO:0000313" key="2">
    <source>
        <dbReference type="EMBL" id="USG65571.1"/>
    </source>
</evidence>